<dbReference type="Pfam" id="PF25574">
    <property type="entry name" value="TPR_IMB1"/>
    <property type="match status" value="1"/>
</dbReference>
<keyword evidence="7" id="KW-0539">Nucleus</keyword>
<dbReference type="GO" id="GO:0006606">
    <property type="term" value="P:protein import into nucleus"/>
    <property type="evidence" value="ECO:0007669"/>
    <property type="project" value="InterPro"/>
</dbReference>
<evidence type="ECO:0000256" key="3">
    <source>
        <dbReference type="ARBA" id="ARBA00022448"/>
    </source>
</evidence>
<dbReference type="EMBL" id="GG662767">
    <property type="protein sequence ID" value="EAR92022.2"/>
    <property type="molecule type" value="Genomic_DNA"/>
</dbReference>
<dbReference type="Gene3D" id="1.25.10.10">
    <property type="entry name" value="Leucine-rich Repeat Variant"/>
    <property type="match status" value="1"/>
</dbReference>
<evidence type="ECO:0000256" key="6">
    <source>
        <dbReference type="ARBA" id="ARBA00022927"/>
    </source>
</evidence>
<dbReference type="InterPro" id="IPR058584">
    <property type="entry name" value="IMB1_TNPO1-like_TPR"/>
</dbReference>
<keyword evidence="5" id="KW-0677">Repeat</keyword>
<dbReference type="RefSeq" id="XP_001012267.2">
    <property type="nucleotide sequence ID" value="XM_001012267.3"/>
</dbReference>
<evidence type="ECO:0000256" key="1">
    <source>
        <dbReference type="ARBA" id="ARBA00004123"/>
    </source>
</evidence>
<name>Q234I1_TETTS</name>
<evidence type="ECO:0000256" key="5">
    <source>
        <dbReference type="ARBA" id="ARBA00022737"/>
    </source>
</evidence>
<dbReference type="SUPFAM" id="SSF48371">
    <property type="entry name" value="ARM repeat"/>
    <property type="match status" value="1"/>
</dbReference>
<gene>
    <name evidence="10" type="ORF">TTHERM_00105150</name>
</gene>
<dbReference type="InParanoid" id="Q234I1"/>
<dbReference type="PANTHER" id="PTHR10527">
    <property type="entry name" value="IMPORTIN BETA"/>
    <property type="match status" value="1"/>
</dbReference>
<evidence type="ECO:0000313" key="11">
    <source>
        <dbReference type="Proteomes" id="UP000009168"/>
    </source>
</evidence>
<keyword evidence="3" id="KW-0813">Transport</keyword>
<proteinExistence type="predicted"/>
<organism evidence="10 11">
    <name type="scientific">Tetrahymena thermophila (strain SB210)</name>
    <dbReference type="NCBI Taxonomy" id="312017"/>
    <lineage>
        <taxon>Eukaryota</taxon>
        <taxon>Sar</taxon>
        <taxon>Alveolata</taxon>
        <taxon>Ciliophora</taxon>
        <taxon>Intramacronucleata</taxon>
        <taxon>Oligohymenophorea</taxon>
        <taxon>Hymenostomatida</taxon>
        <taxon>Tetrahymenina</taxon>
        <taxon>Tetrahymenidae</taxon>
        <taxon>Tetrahymena</taxon>
    </lineage>
</organism>
<sequence>MSFSNISEALQTFLSANDLNARSQAEQFLNSIPEKDFQGGIQQYLSALDLQDEKLCELAALLLKKQYIDKDENLQKISDNILGEIVQKVEQSINENRKTLYIKRACEILVKLYTNKNGLGQLMQLIQKFSQATTSNLKIGLMYLIEIICEYSFNDEELMKYSGELSAIFSKFMEDSDVKVRAETFKSLTGFLCSIEEEGLLKNFEGVFPTLISKCVECIQADEEAGSTSLNSLVDLIDIHPKFVKPITYELLNLFTEIISTKQLSDSLRIKGLSGILSICSSQSAQVRKGDIFKTKTAPALIKMMAEVDSLSLEEWTEELDDEALSKNDPASAAEETLAKIGYELTNKYMLPIFIPLIKECIAAGSWNTIHAGLVAIANLTEGTAENFKNDLPQIVAMVQSQESNPHPRVQYSVLTAYSLLCTEFTPDIQQNHGDLILNFILKNLESTNSKLKHRSISSIINFCKELIEQDEDCEIIKTYADKLLQGVSQTFEKCLSENNQRTLEETLICLSTVAVTLETEFVKYYNNFMPGLQTLIQTLPATNAQQISIRTHTIECMGYLLTAVRKNKELFLRDSEIIMNALLSMQNDAKMEKDDPHHSPILVVYAQIADAMKEGFSKFLPAIIQKILQGASISIDLVAEDVIDGATQKEDYDKSKFVKYNFDLGLLGGMKTLQLNMAALEQKIEAFHTLYAVADATKTAFLPYVEQSLEIVTKHISFKHSRDISETCIKTFKCLMAACGNDQAKISAIFNNIAPTLLQLLTNSVSQSNADDVYILIVNIAECYKTFVNNSGINLEVVEKITQQAAQSLKIAADLKKQVIKQFANEDMDDDAQALFEEQYDEANSILNGMLDFIPQTVKLFPTLEAVIVNNFLPDYYAAFTKETCSDNEINLALCVFSELFQYCSEPIFQRAYVDMAKKYLDYAKDYENNDIKQTAVFGLGVVAKRSTHAQFQQFYQDSLTILSGLFTNPAFQQPEVACVFENILASLFKIAVFQIQDEATRSEVLSKCLPRLPLKEDVVEAQNLHELLLKLLQENNPIICSNANVNSLALEAVNRIKTHISQNPESEILKQASKALIQL</sequence>
<keyword evidence="11" id="KW-1185">Reference proteome</keyword>
<comment type="subcellular location">
    <subcellularLocation>
        <location evidence="2">Cytoplasm</location>
    </subcellularLocation>
    <subcellularLocation>
        <location evidence="1">Nucleus</location>
    </subcellularLocation>
</comment>
<accession>Q234I1</accession>
<evidence type="ECO:0000259" key="9">
    <source>
        <dbReference type="Pfam" id="PF25780"/>
    </source>
</evidence>
<keyword evidence="6" id="KW-0653">Protein transport</keyword>
<dbReference type="STRING" id="312017.Q234I1"/>
<keyword evidence="4" id="KW-0963">Cytoplasm</keyword>
<dbReference type="GeneID" id="7828133"/>
<dbReference type="InterPro" id="IPR057672">
    <property type="entry name" value="TPR_IPO4/5"/>
</dbReference>
<dbReference type="AlphaFoldDB" id="Q234I1"/>
<evidence type="ECO:0000256" key="2">
    <source>
        <dbReference type="ARBA" id="ARBA00004496"/>
    </source>
</evidence>
<dbReference type="GO" id="GO:0005737">
    <property type="term" value="C:cytoplasm"/>
    <property type="evidence" value="ECO:0007669"/>
    <property type="project" value="UniProtKB-SubCell"/>
</dbReference>
<dbReference type="HOGENOM" id="CLU_003794_0_1_1"/>
<protein>
    <submittedName>
        <fullName evidence="10">Kap beta 3 protein, putative</fullName>
    </submittedName>
</protein>
<evidence type="ECO:0000313" key="10">
    <source>
        <dbReference type="EMBL" id="EAR92022.2"/>
    </source>
</evidence>
<dbReference type="Proteomes" id="UP000009168">
    <property type="component" value="Unassembled WGS sequence"/>
</dbReference>
<dbReference type="KEGG" id="tet:TTHERM_00105150"/>
<dbReference type="eggNOG" id="KOG2171">
    <property type="taxonomic scope" value="Eukaryota"/>
</dbReference>
<evidence type="ECO:0000259" key="8">
    <source>
        <dbReference type="Pfam" id="PF25574"/>
    </source>
</evidence>
<feature type="domain" description="IPO4/5-like TPR repeats" evidence="9">
    <location>
        <begin position="121"/>
        <end position="253"/>
    </location>
</feature>
<dbReference type="Pfam" id="PF25780">
    <property type="entry name" value="TPR_IPO5"/>
    <property type="match status" value="1"/>
</dbReference>
<dbReference type="InterPro" id="IPR040122">
    <property type="entry name" value="Importin_beta"/>
</dbReference>
<dbReference type="InterPro" id="IPR011989">
    <property type="entry name" value="ARM-like"/>
</dbReference>
<evidence type="ECO:0000256" key="4">
    <source>
        <dbReference type="ARBA" id="ARBA00022490"/>
    </source>
</evidence>
<evidence type="ECO:0000256" key="7">
    <source>
        <dbReference type="ARBA" id="ARBA00023242"/>
    </source>
</evidence>
<feature type="domain" description="Importin subunit beta-1/Transportin-1-like TPR repeats" evidence="8">
    <location>
        <begin position="475"/>
        <end position="637"/>
    </location>
</feature>
<reference evidence="11" key="1">
    <citation type="journal article" date="2006" name="PLoS Biol.">
        <title>Macronuclear genome sequence of the ciliate Tetrahymena thermophila, a model eukaryote.</title>
        <authorList>
            <person name="Eisen J.A."/>
            <person name="Coyne R.S."/>
            <person name="Wu M."/>
            <person name="Wu D."/>
            <person name="Thiagarajan M."/>
            <person name="Wortman J.R."/>
            <person name="Badger J.H."/>
            <person name="Ren Q."/>
            <person name="Amedeo P."/>
            <person name="Jones K.M."/>
            <person name="Tallon L.J."/>
            <person name="Delcher A.L."/>
            <person name="Salzberg S.L."/>
            <person name="Silva J.C."/>
            <person name="Haas B.J."/>
            <person name="Majoros W.H."/>
            <person name="Farzad M."/>
            <person name="Carlton J.M."/>
            <person name="Smith R.K. Jr."/>
            <person name="Garg J."/>
            <person name="Pearlman R.E."/>
            <person name="Karrer K.M."/>
            <person name="Sun L."/>
            <person name="Manning G."/>
            <person name="Elde N.C."/>
            <person name="Turkewitz A.P."/>
            <person name="Asai D.J."/>
            <person name="Wilkes D.E."/>
            <person name="Wang Y."/>
            <person name="Cai H."/>
            <person name="Collins K."/>
            <person name="Stewart B.A."/>
            <person name="Lee S.R."/>
            <person name="Wilamowska K."/>
            <person name="Weinberg Z."/>
            <person name="Ruzzo W.L."/>
            <person name="Wloga D."/>
            <person name="Gaertig J."/>
            <person name="Frankel J."/>
            <person name="Tsao C.-C."/>
            <person name="Gorovsky M.A."/>
            <person name="Keeling P.J."/>
            <person name="Waller R.F."/>
            <person name="Patron N.J."/>
            <person name="Cherry J.M."/>
            <person name="Stover N.A."/>
            <person name="Krieger C.J."/>
            <person name="del Toro C."/>
            <person name="Ryder H.F."/>
            <person name="Williamson S.C."/>
            <person name="Barbeau R.A."/>
            <person name="Hamilton E.P."/>
            <person name="Orias E."/>
        </authorList>
    </citation>
    <scope>NUCLEOTIDE SEQUENCE [LARGE SCALE GENOMIC DNA]</scope>
    <source>
        <strain evidence="11">SB210</strain>
    </source>
</reference>
<dbReference type="OrthoDB" id="296539at2759"/>
<dbReference type="InterPro" id="IPR016024">
    <property type="entry name" value="ARM-type_fold"/>
</dbReference>